<dbReference type="EMBL" id="JAAABM010000020">
    <property type="protein sequence ID" value="KAF7671693.1"/>
    <property type="molecule type" value="Genomic_DNA"/>
</dbReference>
<dbReference type="PANTHER" id="PTHR47332:SF6">
    <property type="entry name" value="SET DOMAIN-CONTAINING PROTEIN"/>
    <property type="match status" value="1"/>
</dbReference>
<organism evidence="2 3">
    <name type="scientific">Alternaria burnsii</name>
    <dbReference type="NCBI Taxonomy" id="1187904"/>
    <lineage>
        <taxon>Eukaryota</taxon>
        <taxon>Fungi</taxon>
        <taxon>Dikarya</taxon>
        <taxon>Ascomycota</taxon>
        <taxon>Pezizomycotina</taxon>
        <taxon>Dothideomycetes</taxon>
        <taxon>Pleosporomycetidae</taxon>
        <taxon>Pleosporales</taxon>
        <taxon>Pleosporineae</taxon>
        <taxon>Pleosporaceae</taxon>
        <taxon>Alternaria</taxon>
        <taxon>Alternaria sect. Alternaria</taxon>
    </lineage>
</organism>
<dbReference type="AlphaFoldDB" id="A0A8H7AW59"/>
<gene>
    <name evidence="2" type="ORF">GT037_010215</name>
</gene>
<dbReference type="SUPFAM" id="SSF82199">
    <property type="entry name" value="SET domain"/>
    <property type="match status" value="1"/>
</dbReference>
<dbReference type="PANTHER" id="PTHR47332">
    <property type="entry name" value="SET DOMAIN-CONTAINING PROTEIN 5"/>
    <property type="match status" value="1"/>
</dbReference>
<dbReference type="GeneID" id="62208440"/>
<sequence>MKNDVVVCTCFEWHRAQCGSVESRGVPLSGLLVVVESWVRLDLLLFSASSIQTLNSRLVDELSGSVGFRSVTGARRKADASPALRDAICERPVDTMSYIQTFVISLAICAFASRVSTSSQCANPPRHFDAQLPLQSPQCVDTKDELRLSQDVQSFQHPLWSHKPTCAQRKGQEYCTYTLSELRGGHALSIIATPVAADAIAAAFLALKKDDQSNDGSLEVRSFPGKGKGLVTTKAVKRGERILLDSAHIIASSHFPTQVTRSQGKALFSAAIDQLPQADRALVLGLDQSLGGSKIEDIMKTNAFACQLADGDADDAYMCLFPSVARINHACQPNAHARFVPKTMSMEIKAQRDIAAGEEIGISYGRIDLKHADRQKLYQEGWNFECTCPLCTASEYERTGSDQRRARFAQLRKMLENLTAETYDAQQIVAWEKEVMEIGQREGLETMLAQDYERLAYVYAGHGMVKDARRWAKMAKESLLEWVFVDGGPDNQIRRVEGLLRELDG</sequence>
<dbReference type="InterPro" id="IPR046341">
    <property type="entry name" value="SET_dom_sf"/>
</dbReference>
<dbReference type="SMART" id="SM00317">
    <property type="entry name" value="SET"/>
    <property type="match status" value="1"/>
</dbReference>
<feature type="domain" description="SET" evidence="1">
    <location>
        <begin position="216"/>
        <end position="365"/>
    </location>
</feature>
<accession>A0A8H7AW59</accession>
<dbReference type="Gene3D" id="2.170.270.10">
    <property type="entry name" value="SET domain"/>
    <property type="match status" value="1"/>
</dbReference>
<dbReference type="RefSeq" id="XP_038782058.1">
    <property type="nucleotide sequence ID" value="XM_038935262.1"/>
</dbReference>
<dbReference type="Proteomes" id="UP000596902">
    <property type="component" value="Unassembled WGS sequence"/>
</dbReference>
<evidence type="ECO:0000259" key="1">
    <source>
        <dbReference type="PROSITE" id="PS50280"/>
    </source>
</evidence>
<protein>
    <recommendedName>
        <fullName evidence="1">SET domain-containing protein</fullName>
    </recommendedName>
</protein>
<reference evidence="2" key="2">
    <citation type="submission" date="2020-08" db="EMBL/GenBank/DDBJ databases">
        <title>Draft Genome Sequence of Cumin Blight Pathogen Alternaria burnsii.</title>
        <authorList>
            <person name="Feng Z."/>
        </authorList>
    </citation>
    <scope>NUCLEOTIDE SEQUENCE</scope>
    <source>
        <strain evidence="2">CBS107.38</strain>
    </source>
</reference>
<dbReference type="InterPro" id="IPR053185">
    <property type="entry name" value="SET_domain_protein"/>
</dbReference>
<name>A0A8H7AW59_9PLEO</name>
<dbReference type="CDD" id="cd20071">
    <property type="entry name" value="SET_SMYD"/>
    <property type="match status" value="1"/>
</dbReference>
<evidence type="ECO:0000313" key="2">
    <source>
        <dbReference type="EMBL" id="KAF7671693.1"/>
    </source>
</evidence>
<evidence type="ECO:0000313" key="3">
    <source>
        <dbReference type="Proteomes" id="UP000596902"/>
    </source>
</evidence>
<comment type="caution">
    <text evidence="2">The sequence shown here is derived from an EMBL/GenBank/DDBJ whole genome shotgun (WGS) entry which is preliminary data.</text>
</comment>
<reference evidence="2" key="1">
    <citation type="submission" date="2020-01" db="EMBL/GenBank/DDBJ databases">
        <authorList>
            <person name="Feng Z.H.Z."/>
        </authorList>
    </citation>
    <scope>NUCLEOTIDE SEQUENCE</scope>
    <source>
        <strain evidence="2">CBS107.38</strain>
    </source>
</reference>
<keyword evidence="3" id="KW-1185">Reference proteome</keyword>
<proteinExistence type="predicted"/>
<dbReference type="InterPro" id="IPR001214">
    <property type="entry name" value="SET_dom"/>
</dbReference>
<dbReference type="Pfam" id="PF00856">
    <property type="entry name" value="SET"/>
    <property type="match status" value="1"/>
</dbReference>
<dbReference type="PROSITE" id="PS50280">
    <property type="entry name" value="SET"/>
    <property type="match status" value="1"/>
</dbReference>